<dbReference type="PANTHER" id="PTHR47367">
    <property type="entry name" value="AUXIN-REGULATED PROTEIN-LIKE"/>
    <property type="match status" value="1"/>
</dbReference>
<gene>
    <name evidence="2" type="ORF">SDJN03_05423</name>
</gene>
<sequence>MPSVNTSEWKEKAGGFFSSSGVKLKQAGQSAGTFVGGVAKDAKGNAADVVERVGSVVKSGLATTGTFLRKGMSETKEKVVVGKDKVEEFVKKTAQKYNTTLTVERRQKEVASTDVFGVPIEVTVQRQQSSRVIPHILVRCAEYLDSSGLNSPWLFKSDGDKRVLQQLVSMYNQDANAPVPEGTNPVDIAALAKCYLASFPEPLVTLKLYNEIRSARTSITDLRNILKKLPNVNYMTLEFMTALFLRISQTALLYKMDARSLAMEMTPIIMWQTDRRPEFYREYWDYHSENSSAKSSNNTSPTYSAWDMLSEESDDTDASSDIPLDDALPVDYSAIEVIQCLIEHHKEIFTDAN</sequence>
<dbReference type="PANTHER" id="PTHR47367:SF1">
    <property type="entry name" value="OS07G0486500 PROTEIN"/>
    <property type="match status" value="1"/>
</dbReference>
<name>A0AAV6NN73_9ROSI</name>
<dbReference type="EMBL" id="JAGKQH010000004">
    <property type="protein sequence ID" value="KAG6600190.1"/>
    <property type="molecule type" value="Genomic_DNA"/>
</dbReference>
<evidence type="ECO:0000259" key="1">
    <source>
        <dbReference type="PROSITE" id="PS50238"/>
    </source>
</evidence>
<keyword evidence="3" id="KW-1185">Reference proteome</keyword>
<dbReference type="Proteomes" id="UP000685013">
    <property type="component" value="Chromosome 4"/>
</dbReference>
<proteinExistence type="predicted"/>
<dbReference type="PROSITE" id="PS50238">
    <property type="entry name" value="RHOGAP"/>
    <property type="match status" value="1"/>
</dbReference>
<dbReference type="Pfam" id="PF00620">
    <property type="entry name" value="RhoGAP"/>
    <property type="match status" value="1"/>
</dbReference>
<dbReference type="CDD" id="cd00159">
    <property type="entry name" value="RhoGAP"/>
    <property type="match status" value="1"/>
</dbReference>
<feature type="non-terminal residue" evidence="2">
    <location>
        <position position="1"/>
    </location>
</feature>
<dbReference type="GO" id="GO:0007165">
    <property type="term" value="P:signal transduction"/>
    <property type="evidence" value="ECO:0007669"/>
    <property type="project" value="InterPro"/>
</dbReference>
<feature type="domain" description="Rho-GAP" evidence="1">
    <location>
        <begin position="118"/>
        <end position="349"/>
    </location>
</feature>
<reference evidence="2 3" key="1">
    <citation type="journal article" date="2021" name="Hortic Res">
        <title>The domestication of Cucurbita argyrosperma as revealed by the genome of its wild relative.</title>
        <authorList>
            <person name="Barrera-Redondo J."/>
            <person name="Sanchez-de la Vega G."/>
            <person name="Aguirre-Liguori J.A."/>
            <person name="Castellanos-Morales G."/>
            <person name="Gutierrez-Guerrero Y.T."/>
            <person name="Aguirre-Dugua X."/>
            <person name="Aguirre-Planter E."/>
            <person name="Tenaillon M.I."/>
            <person name="Lira-Saade R."/>
            <person name="Eguiarte L.E."/>
        </authorList>
    </citation>
    <scope>NUCLEOTIDE SEQUENCE [LARGE SCALE GENOMIC DNA]</scope>
    <source>
        <strain evidence="2">JBR-2021</strain>
    </source>
</reference>
<evidence type="ECO:0000313" key="2">
    <source>
        <dbReference type="EMBL" id="KAG6600190.1"/>
    </source>
</evidence>
<dbReference type="SMART" id="SM00324">
    <property type="entry name" value="RhoGAP"/>
    <property type="match status" value="1"/>
</dbReference>
<organism evidence="2 3">
    <name type="scientific">Cucurbita argyrosperma subsp. sororia</name>
    <dbReference type="NCBI Taxonomy" id="37648"/>
    <lineage>
        <taxon>Eukaryota</taxon>
        <taxon>Viridiplantae</taxon>
        <taxon>Streptophyta</taxon>
        <taxon>Embryophyta</taxon>
        <taxon>Tracheophyta</taxon>
        <taxon>Spermatophyta</taxon>
        <taxon>Magnoliopsida</taxon>
        <taxon>eudicotyledons</taxon>
        <taxon>Gunneridae</taxon>
        <taxon>Pentapetalae</taxon>
        <taxon>rosids</taxon>
        <taxon>fabids</taxon>
        <taxon>Cucurbitales</taxon>
        <taxon>Cucurbitaceae</taxon>
        <taxon>Cucurbiteae</taxon>
        <taxon>Cucurbita</taxon>
    </lineage>
</organism>
<accession>A0AAV6NN73</accession>
<dbReference type="InterPro" id="IPR000198">
    <property type="entry name" value="RhoGAP_dom"/>
</dbReference>
<comment type="caution">
    <text evidence="2">The sequence shown here is derived from an EMBL/GenBank/DDBJ whole genome shotgun (WGS) entry which is preliminary data.</text>
</comment>
<dbReference type="AlphaFoldDB" id="A0AAV6NN73"/>
<protein>
    <submittedName>
        <fullName evidence="2">Rho GTPase-activating protein</fullName>
    </submittedName>
</protein>
<evidence type="ECO:0000313" key="3">
    <source>
        <dbReference type="Proteomes" id="UP000685013"/>
    </source>
</evidence>